<dbReference type="PRINTS" id="PR00508">
    <property type="entry name" value="S21N4MTFRASE"/>
</dbReference>
<keyword evidence="2 7" id="KW-0489">Methyltransferase</keyword>
<evidence type="ECO:0000313" key="8">
    <source>
        <dbReference type="Proteomes" id="UP000436822"/>
    </source>
</evidence>
<dbReference type="Gene3D" id="3.40.50.150">
    <property type="entry name" value="Vaccinia Virus protein VP39"/>
    <property type="match status" value="1"/>
</dbReference>
<dbReference type="PANTHER" id="PTHR13370">
    <property type="entry name" value="RNA METHYLASE-RELATED"/>
    <property type="match status" value="1"/>
</dbReference>
<dbReference type="InterPro" id="IPR029063">
    <property type="entry name" value="SAM-dependent_MTases_sf"/>
</dbReference>
<name>A0A6N6JJV6_9RHOB</name>
<dbReference type="RefSeq" id="WP_159807595.1">
    <property type="nucleotide sequence ID" value="NZ_BLJE01000002.1"/>
</dbReference>
<keyword evidence="3 7" id="KW-0808">Transferase</keyword>
<dbReference type="GO" id="GO:0032259">
    <property type="term" value="P:methylation"/>
    <property type="evidence" value="ECO:0007669"/>
    <property type="project" value="UniProtKB-KW"/>
</dbReference>
<dbReference type="PANTHER" id="PTHR13370:SF3">
    <property type="entry name" value="TRNA (GUANINE(10)-N2)-METHYLTRANSFERASE HOMOLOG"/>
    <property type="match status" value="1"/>
</dbReference>
<evidence type="ECO:0000313" key="7">
    <source>
        <dbReference type="EMBL" id="GFE65558.1"/>
    </source>
</evidence>
<dbReference type="EMBL" id="BLJE01000002">
    <property type="protein sequence ID" value="GFE65558.1"/>
    <property type="molecule type" value="Genomic_DNA"/>
</dbReference>
<dbReference type="EC" id="2.1.1.-" evidence="5"/>
<evidence type="ECO:0000256" key="5">
    <source>
        <dbReference type="RuleBase" id="RU362026"/>
    </source>
</evidence>
<dbReference type="SUPFAM" id="SSF53335">
    <property type="entry name" value="S-adenosyl-L-methionine-dependent methyltransferases"/>
    <property type="match status" value="1"/>
</dbReference>
<proteinExistence type="inferred from homology"/>
<dbReference type="InterPro" id="IPR002052">
    <property type="entry name" value="DNA_methylase_N6_adenine_CS"/>
</dbReference>
<comment type="caution">
    <text evidence="7">The sequence shown here is derived from an EMBL/GenBank/DDBJ whole genome shotgun (WGS) entry which is preliminary data.</text>
</comment>
<dbReference type="GO" id="GO:0009007">
    <property type="term" value="F:site-specific DNA-methyltransferase (adenine-specific) activity"/>
    <property type="evidence" value="ECO:0007669"/>
    <property type="project" value="UniProtKB-EC"/>
</dbReference>
<dbReference type="Proteomes" id="UP000436822">
    <property type="component" value="Unassembled WGS sequence"/>
</dbReference>
<organism evidence="7 8">
    <name type="scientific">Litoreibacter roseus</name>
    <dbReference type="NCBI Taxonomy" id="2601869"/>
    <lineage>
        <taxon>Bacteria</taxon>
        <taxon>Pseudomonadati</taxon>
        <taxon>Pseudomonadota</taxon>
        <taxon>Alphaproteobacteria</taxon>
        <taxon>Rhodobacterales</taxon>
        <taxon>Roseobacteraceae</taxon>
        <taxon>Litoreibacter</taxon>
    </lineage>
</organism>
<dbReference type="GO" id="GO:0005737">
    <property type="term" value="C:cytoplasm"/>
    <property type="evidence" value="ECO:0007669"/>
    <property type="project" value="TreeGrafter"/>
</dbReference>
<dbReference type="GO" id="GO:0008170">
    <property type="term" value="F:N-methyltransferase activity"/>
    <property type="evidence" value="ECO:0007669"/>
    <property type="project" value="InterPro"/>
</dbReference>
<dbReference type="PROSITE" id="PS00092">
    <property type="entry name" value="N6_MTASE"/>
    <property type="match status" value="1"/>
</dbReference>
<evidence type="ECO:0000256" key="2">
    <source>
        <dbReference type="ARBA" id="ARBA00022603"/>
    </source>
</evidence>
<protein>
    <recommendedName>
        <fullName evidence="5">Methyltransferase</fullName>
        <ecNumber evidence="5">2.1.1.-</ecNumber>
    </recommendedName>
</protein>
<dbReference type="InterPro" id="IPR002941">
    <property type="entry name" value="DNA_methylase_N4/N6"/>
</dbReference>
<dbReference type="OrthoDB" id="7806498at2"/>
<sequence length="226" mass="24741">MQRNQIIHGEAAQELMKMADGSVDLVVTDPPYLVNYKDRTGRSLLNDDNAAGVLPVFEPLARVLKNNAYCISFCGWSALPSFTAAWENAGLQIVSQIVWKKKYASRTGYTQYRHETAYVLAKGNPAKPARPIADVQDWVYSGNKRHPTEKAVEVISPLIRCFSNPGDTVLDPFSGSGSTSVAAVLNDREFIGIELEKAHCETARARVAGAQAFKTRQNGVAREVAA</sequence>
<dbReference type="AlphaFoldDB" id="A0A6N6JJV6"/>
<keyword evidence="8" id="KW-1185">Reference proteome</keyword>
<accession>A0A6N6JJV6</accession>
<evidence type="ECO:0000256" key="1">
    <source>
        <dbReference type="ARBA" id="ARBA00006594"/>
    </source>
</evidence>
<comment type="similarity">
    <text evidence="1 5">Belongs to the N(4)/N(6)-methyltransferase family.</text>
</comment>
<gene>
    <name evidence="7" type="ORF">KIN_26320</name>
</gene>
<comment type="catalytic activity">
    <reaction evidence="4">
        <text>a 2'-deoxyadenosine in DNA + S-adenosyl-L-methionine = an N(6)-methyl-2'-deoxyadenosine in DNA + S-adenosyl-L-homocysteine + H(+)</text>
        <dbReference type="Rhea" id="RHEA:15197"/>
        <dbReference type="Rhea" id="RHEA-COMP:12418"/>
        <dbReference type="Rhea" id="RHEA-COMP:12419"/>
        <dbReference type="ChEBI" id="CHEBI:15378"/>
        <dbReference type="ChEBI" id="CHEBI:57856"/>
        <dbReference type="ChEBI" id="CHEBI:59789"/>
        <dbReference type="ChEBI" id="CHEBI:90615"/>
        <dbReference type="ChEBI" id="CHEBI:90616"/>
        <dbReference type="EC" id="2.1.1.72"/>
    </reaction>
</comment>
<reference evidence="7 8" key="1">
    <citation type="submission" date="2019-12" db="EMBL/GenBank/DDBJ databases">
        <title>Litoreibacter badius sp. nov., a novel bacteriochlorophyll a-containing bacterium in the genus Litoreibacter.</title>
        <authorList>
            <person name="Kanamuro M."/>
            <person name="Takabe Y."/>
            <person name="Mori K."/>
            <person name="Takaichi S."/>
            <person name="Hanada S."/>
        </authorList>
    </citation>
    <scope>NUCLEOTIDE SEQUENCE [LARGE SCALE GENOMIC DNA]</scope>
    <source>
        <strain evidence="7 8">K6</strain>
    </source>
</reference>
<dbReference type="GO" id="GO:0003677">
    <property type="term" value="F:DNA binding"/>
    <property type="evidence" value="ECO:0007669"/>
    <property type="project" value="InterPro"/>
</dbReference>
<evidence type="ECO:0000256" key="4">
    <source>
        <dbReference type="ARBA" id="ARBA00047942"/>
    </source>
</evidence>
<dbReference type="InterPro" id="IPR001091">
    <property type="entry name" value="RM_Methyltransferase"/>
</dbReference>
<feature type="domain" description="DNA methylase N-4/N-6" evidence="6">
    <location>
        <begin position="23"/>
        <end position="203"/>
    </location>
</feature>
<evidence type="ECO:0000259" key="6">
    <source>
        <dbReference type="Pfam" id="PF01555"/>
    </source>
</evidence>
<evidence type="ECO:0000256" key="3">
    <source>
        <dbReference type="ARBA" id="ARBA00022679"/>
    </source>
</evidence>
<dbReference type="Pfam" id="PF01555">
    <property type="entry name" value="N6_N4_Mtase"/>
    <property type="match status" value="1"/>
</dbReference>